<evidence type="ECO:0000256" key="11">
    <source>
        <dbReference type="PIRSR" id="PIRSR500134-3"/>
    </source>
</evidence>
<dbReference type="PIRSF" id="PIRSF500134">
    <property type="entry name" value="UDPglc_DH_bac"/>
    <property type="match status" value="1"/>
</dbReference>
<feature type="binding site" evidence="10">
    <location>
        <begin position="142"/>
        <end position="145"/>
    </location>
    <ligand>
        <name>substrate</name>
    </ligand>
</feature>
<dbReference type="SUPFAM" id="SSF52413">
    <property type="entry name" value="UDP-glucose/GDP-mannose dehydrogenase C-terminal domain"/>
    <property type="match status" value="1"/>
</dbReference>
<dbReference type="SMART" id="SM00984">
    <property type="entry name" value="UDPG_MGDP_dh_C"/>
    <property type="match status" value="1"/>
</dbReference>
<evidence type="ECO:0000256" key="3">
    <source>
        <dbReference type="ARBA" id="ARBA00012954"/>
    </source>
</evidence>
<dbReference type="GO" id="GO:0006072">
    <property type="term" value="P:glycerol-3-phosphate metabolic process"/>
    <property type="evidence" value="ECO:0007669"/>
    <property type="project" value="InterPro"/>
</dbReference>
<dbReference type="InterPro" id="IPR028357">
    <property type="entry name" value="UDPglc_DH_bac"/>
</dbReference>
<name>A0A7M1KRJ8_9LACT</name>
<comment type="pathway">
    <text evidence="1">Nucleotide-sugar biosynthesis; UDP-alpha-D-glucuronate biosynthesis; UDP-alpha-D-glucuronate from UDP-alpha-D-glucose: step 1/1.</text>
</comment>
<feature type="binding site" evidence="11">
    <location>
        <position position="314"/>
    </location>
    <ligand>
        <name>NAD(+)</name>
        <dbReference type="ChEBI" id="CHEBI:57540"/>
    </ligand>
</feature>
<dbReference type="RefSeq" id="WP_197558232.1">
    <property type="nucleotide sequence ID" value="NZ_CP063065.1"/>
</dbReference>
<evidence type="ECO:0000256" key="1">
    <source>
        <dbReference type="ARBA" id="ARBA00004701"/>
    </source>
</evidence>
<protein>
    <recommendedName>
        <fullName evidence="4 8">UDP-glucose 6-dehydrogenase</fullName>
        <ecNumber evidence="3 8">1.1.1.22</ecNumber>
    </recommendedName>
</protein>
<dbReference type="EC" id="1.1.1.22" evidence="3 8"/>
<comment type="catalytic activity">
    <reaction evidence="7 8">
        <text>UDP-alpha-D-glucose + 2 NAD(+) + H2O = UDP-alpha-D-glucuronate + 2 NADH + 3 H(+)</text>
        <dbReference type="Rhea" id="RHEA:23596"/>
        <dbReference type="ChEBI" id="CHEBI:15377"/>
        <dbReference type="ChEBI" id="CHEBI:15378"/>
        <dbReference type="ChEBI" id="CHEBI:57540"/>
        <dbReference type="ChEBI" id="CHEBI:57945"/>
        <dbReference type="ChEBI" id="CHEBI:58052"/>
        <dbReference type="ChEBI" id="CHEBI:58885"/>
        <dbReference type="EC" id="1.1.1.22"/>
    </reaction>
</comment>
<dbReference type="InterPro" id="IPR013328">
    <property type="entry name" value="6PGD_dom2"/>
</dbReference>
<comment type="similarity">
    <text evidence="2 8">Belongs to the UDP-glucose/GDP-mannose dehydrogenase family.</text>
</comment>
<feature type="binding site" evidence="11">
    <location>
        <position position="83"/>
    </location>
    <ligand>
        <name>NAD(+)</name>
        <dbReference type="ChEBI" id="CHEBI:57540"/>
    </ligand>
</feature>
<dbReference type="Pfam" id="PF03721">
    <property type="entry name" value="UDPG_MGDP_dh_N"/>
    <property type="match status" value="1"/>
</dbReference>
<dbReference type="PRINTS" id="PR00077">
    <property type="entry name" value="GPDHDRGNASE"/>
</dbReference>
<dbReference type="SUPFAM" id="SSF51735">
    <property type="entry name" value="NAD(P)-binding Rossmann-fold domains"/>
    <property type="match status" value="1"/>
</dbReference>
<dbReference type="AlphaFoldDB" id="A0A7M1KRJ8"/>
<dbReference type="InterPro" id="IPR001732">
    <property type="entry name" value="UDP-Glc/GDP-Man_DH_N"/>
</dbReference>
<dbReference type="InterPro" id="IPR036220">
    <property type="entry name" value="UDP-Glc/GDP-Man_DH_C_sf"/>
</dbReference>
<gene>
    <name evidence="13" type="ORF">IMX20_07390</name>
</gene>
<evidence type="ECO:0000256" key="9">
    <source>
        <dbReference type="PIRSR" id="PIRSR500134-1"/>
    </source>
</evidence>
<sequence>MKITVVGAGYVGLANAILLAQNNEVVALEVNPTIVDMLNNKQAHIADKEIEQYLATKPLNLRATSDKDDAYKDADFVIVATPTNYDETTNSFDTSTVEGVIDDVLLQDTKAPIVIKSTIPVGFTQEMRQAKGTDRILFSPEFLREGQALYDNLNPSRIIVGDHTDEAKQFANLLAEGAEKEDIDVLFMEPTEAEAVKLFANTYLAMRVSFFNELDTYAQMKGLNSQSIIDGISLDPRIGTHYNNPSFGYGGYCLPKDTKQLRANFEGVPNNIISAIVEANKTRKHFIADAVAERSPETVGIFRLTMKSSSDNFRESAVLDIMRQLEAKGLEVIIYEPTWKEATYDNYQVVADLADFKDKADVIITNRMTDELADVPNKVFTRDVYNNN</sequence>
<dbReference type="UniPathway" id="UPA00038">
    <property type="reaction ID" value="UER00491"/>
</dbReference>
<reference evidence="13 14" key="1">
    <citation type="submission" date="2020-10" db="EMBL/GenBank/DDBJ databases">
        <title>Plasmid carrying two tetracycline resistance determinant.</title>
        <authorList>
            <person name="Yang Q."/>
        </authorList>
    </citation>
    <scope>NUCLEOTIDE SEQUENCE [LARGE SCALE GENOMIC DNA]</scope>
    <source>
        <strain evidence="13 14">T43</strain>
    </source>
</reference>
<dbReference type="InterPro" id="IPR014026">
    <property type="entry name" value="UDP-Glc/GDP-Man_DH_dimer"/>
</dbReference>
<dbReference type="GO" id="GO:0006065">
    <property type="term" value="P:UDP-glucuronate biosynthetic process"/>
    <property type="evidence" value="ECO:0007669"/>
    <property type="project" value="UniProtKB-UniPathway"/>
</dbReference>
<dbReference type="Gene3D" id="1.10.1040.10">
    <property type="entry name" value="N-(1-d-carboxylethyl)-l-norvaline Dehydrogenase, domain 2"/>
    <property type="match status" value="1"/>
</dbReference>
<dbReference type="PANTHER" id="PTHR43750">
    <property type="entry name" value="UDP-GLUCOSE 6-DEHYDROGENASE TUAD"/>
    <property type="match status" value="1"/>
</dbReference>
<proteinExistence type="inferred from homology"/>
<feature type="binding site" evidence="10">
    <location>
        <begin position="242"/>
        <end position="246"/>
    </location>
    <ligand>
        <name>substrate</name>
    </ligand>
</feature>
<dbReference type="GO" id="GO:0051287">
    <property type="term" value="F:NAD binding"/>
    <property type="evidence" value="ECO:0007669"/>
    <property type="project" value="InterPro"/>
</dbReference>
<dbReference type="InterPro" id="IPR017476">
    <property type="entry name" value="UDP-Glc/GDP-Man"/>
</dbReference>
<feature type="domain" description="UDP-glucose/GDP-mannose dehydrogenase C-terminal" evidence="12">
    <location>
        <begin position="300"/>
        <end position="387"/>
    </location>
</feature>
<evidence type="ECO:0000256" key="5">
    <source>
        <dbReference type="ARBA" id="ARBA00023002"/>
    </source>
</evidence>
<evidence type="ECO:0000313" key="14">
    <source>
        <dbReference type="Proteomes" id="UP000595091"/>
    </source>
</evidence>
<evidence type="ECO:0000256" key="8">
    <source>
        <dbReference type="PIRNR" id="PIRNR000124"/>
    </source>
</evidence>
<dbReference type="Gene3D" id="3.40.50.720">
    <property type="entry name" value="NAD(P)-binding Rossmann-like Domain"/>
    <property type="match status" value="2"/>
</dbReference>
<dbReference type="InterPro" id="IPR036291">
    <property type="entry name" value="NAD(P)-bd_dom_sf"/>
</dbReference>
<feature type="binding site" evidence="10">
    <location>
        <position position="306"/>
    </location>
    <ligand>
        <name>substrate</name>
    </ligand>
</feature>
<evidence type="ECO:0000256" key="2">
    <source>
        <dbReference type="ARBA" id="ARBA00006601"/>
    </source>
</evidence>
<dbReference type="SUPFAM" id="SSF48179">
    <property type="entry name" value="6-phosphogluconate dehydrogenase C-terminal domain-like"/>
    <property type="match status" value="1"/>
</dbReference>
<dbReference type="GO" id="GO:0003979">
    <property type="term" value="F:UDP-glucose 6-dehydrogenase activity"/>
    <property type="evidence" value="ECO:0007669"/>
    <property type="project" value="UniProtKB-EC"/>
</dbReference>
<organism evidence="13 14">
    <name type="scientific">Aerococcus urinaeequi</name>
    <dbReference type="NCBI Taxonomy" id="51665"/>
    <lineage>
        <taxon>Bacteria</taxon>
        <taxon>Bacillati</taxon>
        <taxon>Bacillota</taxon>
        <taxon>Bacilli</taxon>
        <taxon>Lactobacillales</taxon>
        <taxon>Aerococcaceae</taxon>
        <taxon>Aerococcus</taxon>
    </lineage>
</organism>
<keyword evidence="5 8" id="KW-0560">Oxidoreductase</keyword>
<feature type="binding site" evidence="11">
    <location>
        <position position="256"/>
    </location>
    <ligand>
        <name>NAD(+)</name>
        <dbReference type="ChEBI" id="CHEBI:57540"/>
    </ligand>
</feature>
<feature type="active site" description="Nucleophile" evidence="9">
    <location>
        <position position="253"/>
    </location>
</feature>
<evidence type="ECO:0000256" key="6">
    <source>
        <dbReference type="ARBA" id="ARBA00023027"/>
    </source>
</evidence>
<feature type="binding site" evidence="10">
    <location>
        <position position="307"/>
    </location>
    <ligand>
        <name>substrate</name>
    </ligand>
</feature>
<dbReference type="Pfam" id="PF03720">
    <property type="entry name" value="UDPG_MGDP_dh_C"/>
    <property type="match status" value="1"/>
</dbReference>
<feature type="binding site" evidence="11">
    <location>
        <position position="145"/>
    </location>
    <ligand>
        <name>NAD(+)</name>
        <dbReference type="ChEBI" id="CHEBI:57540"/>
    </ligand>
</feature>
<feature type="binding site" evidence="11">
    <location>
        <position position="118"/>
    </location>
    <ligand>
        <name>NAD(+)</name>
        <dbReference type="ChEBI" id="CHEBI:57540"/>
    </ligand>
</feature>
<dbReference type="InterPro" id="IPR014027">
    <property type="entry name" value="UDP-Glc/GDP-Man_DH_C"/>
</dbReference>
<dbReference type="PANTHER" id="PTHR43750:SF2">
    <property type="entry name" value="UDP-GLUCOSE 6-DEHYDROGENASE"/>
    <property type="match status" value="1"/>
</dbReference>
<dbReference type="EMBL" id="CP063065">
    <property type="protein sequence ID" value="QOQ78802.1"/>
    <property type="molecule type" value="Genomic_DNA"/>
</dbReference>
<accession>A0A7M1KRJ8</accession>
<dbReference type="Pfam" id="PF00984">
    <property type="entry name" value="UDPG_MGDP_dh"/>
    <property type="match status" value="1"/>
</dbReference>
<dbReference type="InterPro" id="IPR008927">
    <property type="entry name" value="6-PGluconate_DH-like_C_sf"/>
</dbReference>
<dbReference type="GO" id="GO:0000271">
    <property type="term" value="P:polysaccharide biosynthetic process"/>
    <property type="evidence" value="ECO:0007669"/>
    <property type="project" value="InterPro"/>
</dbReference>
<evidence type="ECO:0000313" key="13">
    <source>
        <dbReference type="EMBL" id="QOQ78802.1"/>
    </source>
</evidence>
<dbReference type="NCBIfam" id="TIGR03026">
    <property type="entry name" value="NDP-sugDHase"/>
    <property type="match status" value="1"/>
</dbReference>
<evidence type="ECO:0000259" key="12">
    <source>
        <dbReference type="SMART" id="SM00984"/>
    </source>
</evidence>
<dbReference type="Proteomes" id="UP000595091">
    <property type="component" value="Chromosome"/>
</dbReference>
<dbReference type="PIRSF" id="PIRSF000124">
    <property type="entry name" value="UDPglc_GDPman_dh"/>
    <property type="match status" value="1"/>
</dbReference>
<evidence type="ECO:0000256" key="7">
    <source>
        <dbReference type="ARBA" id="ARBA00047473"/>
    </source>
</evidence>
<feature type="binding site" evidence="10">
    <location>
        <position position="197"/>
    </location>
    <ligand>
        <name>substrate</name>
    </ligand>
</feature>
<evidence type="ECO:0000256" key="4">
    <source>
        <dbReference type="ARBA" id="ARBA00015132"/>
    </source>
</evidence>
<keyword evidence="6 8" id="KW-0520">NAD</keyword>
<feature type="binding site" evidence="10">
    <location>
        <position position="250"/>
    </location>
    <ligand>
        <name>substrate</name>
    </ligand>
</feature>
<dbReference type="InterPro" id="IPR006168">
    <property type="entry name" value="G3P_DH_NAD-dep"/>
</dbReference>
<evidence type="ECO:0000256" key="10">
    <source>
        <dbReference type="PIRSR" id="PIRSR500134-2"/>
    </source>
</evidence>